<dbReference type="Pfam" id="PF00194">
    <property type="entry name" value="Carb_anhydrase"/>
    <property type="match status" value="1"/>
</dbReference>
<dbReference type="GO" id="GO:0006730">
    <property type="term" value="P:one-carbon metabolic process"/>
    <property type="evidence" value="ECO:0007669"/>
    <property type="project" value="TreeGrafter"/>
</dbReference>
<comment type="similarity">
    <text evidence="1">Belongs to the alpha-carbonic anhydrase family.</text>
</comment>
<keyword evidence="5" id="KW-1185">Reference proteome</keyword>
<dbReference type="InterPro" id="IPR023561">
    <property type="entry name" value="Carbonic_anhydrase_a-class"/>
</dbReference>
<feature type="region of interest" description="Disordered" evidence="2">
    <location>
        <begin position="382"/>
        <end position="433"/>
    </location>
</feature>
<dbReference type="Gene3D" id="3.10.200.10">
    <property type="entry name" value="Alpha carbonic anhydrase"/>
    <property type="match status" value="1"/>
</dbReference>
<dbReference type="InterPro" id="IPR036398">
    <property type="entry name" value="CA_dom_sf"/>
</dbReference>
<dbReference type="WBParaSite" id="L893_g1154.t1">
    <property type="protein sequence ID" value="L893_g1154.t1"/>
    <property type="gene ID" value="L893_g1154"/>
</dbReference>
<name>A0A1I7Y0N2_9BILA</name>
<evidence type="ECO:0000313" key="6">
    <source>
        <dbReference type="WBParaSite" id="L893_g1154.t1"/>
    </source>
</evidence>
<dbReference type="PANTHER" id="PTHR18952">
    <property type="entry name" value="CARBONIC ANHYDRASE"/>
    <property type="match status" value="1"/>
</dbReference>
<reference evidence="6" key="1">
    <citation type="submission" date="2016-11" db="UniProtKB">
        <authorList>
            <consortium name="WormBaseParasite"/>
        </authorList>
    </citation>
    <scope>IDENTIFICATION</scope>
</reference>
<dbReference type="AlphaFoldDB" id="A0A1I7Y0N2"/>
<sequence length="433" mass="48685">MFILFAAAAFSARSLSGCPSASCASDEPRSAPVRRPLCPPPGLRKGAALRGGQLLPLDLRQRPVRRVSTSSVTQKESDIYLPWKYIQRLQPAWSRWFYWPGYGSPWWHIQSLCILCNQCEKDYGPDFWGLVDKHWTLCSKGKLQSPISIESARLAFDPNLRPVLFDEVTVLSRLQNLGQIPVVSVESADFRWPSPNASAGPLRPYRYRLHHIQFHFGRDGKMGSEHALDSNRFPMEIQLVAINTDLYANYSAASKAPHGLAGISVMVELGARTNEELLKVTVATASIPFKGMEVDLMDLKPWKLLPETTEYVTYEGSTTSPGCHETVTWIVFNRPIYISPAHVSETDHCLQRVSMSAAASMEQSTTDTYTRSRAPFHLAQRTAAAGTEPKDLEDEHQSQTEELRREVPRPQGHGRLLQQAEKHHDPREQSPTR</sequence>
<evidence type="ECO:0000259" key="4">
    <source>
        <dbReference type="PROSITE" id="PS51144"/>
    </source>
</evidence>
<keyword evidence="3" id="KW-0732">Signal</keyword>
<feature type="compositionally biased region" description="Basic and acidic residues" evidence="2">
    <location>
        <begin position="388"/>
        <end position="408"/>
    </location>
</feature>
<feature type="domain" description="Alpha-carbonic anhydrase" evidence="4">
    <location>
        <begin position="105"/>
        <end position="387"/>
    </location>
</feature>
<dbReference type="PANTHER" id="PTHR18952:SF258">
    <property type="entry name" value="CARBONIC ANHYDRASE-LIKE PROTEIN 1-RELATED"/>
    <property type="match status" value="1"/>
</dbReference>
<dbReference type="PROSITE" id="PS51144">
    <property type="entry name" value="ALPHA_CA_2"/>
    <property type="match status" value="1"/>
</dbReference>
<dbReference type="SUPFAM" id="SSF51069">
    <property type="entry name" value="Carbonic anhydrase"/>
    <property type="match status" value="1"/>
</dbReference>
<dbReference type="InterPro" id="IPR001148">
    <property type="entry name" value="CA_dom"/>
</dbReference>
<dbReference type="SMART" id="SM01057">
    <property type="entry name" value="Carb_anhydrase"/>
    <property type="match status" value="1"/>
</dbReference>
<feature type="signal peptide" evidence="3">
    <location>
        <begin position="1"/>
        <end position="16"/>
    </location>
</feature>
<dbReference type="GO" id="GO:0004089">
    <property type="term" value="F:carbonate dehydratase activity"/>
    <property type="evidence" value="ECO:0007669"/>
    <property type="project" value="InterPro"/>
</dbReference>
<dbReference type="GO" id="GO:0008270">
    <property type="term" value="F:zinc ion binding"/>
    <property type="evidence" value="ECO:0007669"/>
    <property type="project" value="InterPro"/>
</dbReference>
<feature type="chain" id="PRO_5009311660" evidence="3">
    <location>
        <begin position="17"/>
        <end position="433"/>
    </location>
</feature>
<evidence type="ECO:0000256" key="1">
    <source>
        <dbReference type="ARBA" id="ARBA00010718"/>
    </source>
</evidence>
<protein>
    <submittedName>
        <fullName evidence="6">Alpha-carbonic anhydrase domain-containing protein</fullName>
    </submittedName>
</protein>
<evidence type="ECO:0000256" key="2">
    <source>
        <dbReference type="SAM" id="MobiDB-lite"/>
    </source>
</evidence>
<evidence type="ECO:0000256" key="3">
    <source>
        <dbReference type="SAM" id="SignalP"/>
    </source>
</evidence>
<accession>A0A1I7Y0N2</accession>
<dbReference type="Proteomes" id="UP000095287">
    <property type="component" value="Unplaced"/>
</dbReference>
<evidence type="ECO:0000313" key="5">
    <source>
        <dbReference type="Proteomes" id="UP000095287"/>
    </source>
</evidence>
<proteinExistence type="inferred from homology"/>
<organism evidence="5 6">
    <name type="scientific">Steinernema glaseri</name>
    <dbReference type="NCBI Taxonomy" id="37863"/>
    <lineage>
        <taxon>Eukaryota</taxon>
        <taxon>Metazoa</taxon>
        <taxon>Ecdysozoa</taxon>
        <taxon>Nematoda</taxon>
        <taxon>Chromadorea</taxon>
        <taxon>Rhabditida</taxon>
        <taxon>Tylenchina</taxon>
        <taxon>Panagrolaimomorpha</taxon>
        <taxon>Strongyloidoidea</taxon>
        <taxon>Steinernematidae</taxon>
        <taxon>Steinernema</taxon>
    </lineage>
</organism>
<feature type="compositionally biased region" description="Basic and acidic residues" evidence="2">
    <location>
        <begin position="420"/>
        <end position="433"/>
    </location>
</feature>